<dbReference type="EMBL" id="VSSQ01062750">
    <property type="protein sequence ID" value="MPN15878.1"/>
    <property type="molecule type" value="Genomic_DNA"/>
</dbReference>
<sequence length="112" mass="12204">MRILVQRDGKTVATINGIKCVADHLGITVEQVEIALRSGTEVEGVTLDYICPEDPHHDGGPVLAYTSTSVTRFKSMRECAKVYEISRNKLLALIESGATHTDGKTTFDIPCV</sequence>
<proteinExistence type="predicted"/>
<accession>A0A645FN70</accession>
<comment type="caution">
    <text evidence="1">The sequence shown here is derived from an EMBL/GenBank/DDBJ whole genome shotgun (WGS) entry which is preliminary data.</text>
</comment>
<gene>
    <name evidence="1" type="ORF">SDC9_163214</name>
</gene>
<evidence type="ECO:0000313" key="1">
    <source>
        <dbReference type="EMBL" id="MPN15878.1"/>
    </source>
</evidence>
<name>A0A645FN70_9ZZZZ</name>
<reference evidence="1" key="1">
    <citation type="submission" date="2019-08" db="EMBL/GenBank/DDBJ databases">
        <authorList>
            <person name="Kucharzyk K."/>
            <person name="Murdoch R.W."/>
            <person name="Higgins S."/>
            <person name="Loffler F."/>
        </authorList>
    </citation>
    <scope>NUCLEOTIDE SEQUENCE</scope>
</reference>
<dbReference type="AlphaFoldDB" id="A0A645FN70"/>
<protein>
    <submittedName>
        <fullName evidence="1">Uncharacterized protein</fullName>
    </submittedName>
</protein>
<organism evidence="1">
    <name type="scientific">bioreactor metagenome</name>
    <dbReference type="NCBI Taxonomy" id="1076179"/>
    <lineage>
        <taxon>unclassified sequences</taxon>
        <taxon>metagenomes</taxon>
        <taxon>ecological metagenomes</taxon>
    </lineage>
</organism>